<dbReference type="EMBL" id="JACVVK020000004">
    <property type="protein sequence ID" value="KAK7507126.1"/>
    <property type="molecule type" value="Genomic_DNA"/>
</dbReference>
<dbReference type="Proteomes" id="UP001519460">
    <property type="component" value="Unassembled WGS sequence"/>
</dbReference>
<sequence length="87" mass="10142">MRRQRAASDEDDKSVTWHHTMLALCRQRPSRDCMVAARDVTEARARAVRELRNLIGRPVRPRHISINSWHETDAPITLHRLPDVNHS</sequence>
<reference evidence="1 2" key="1">
    <citation type="journal article" date="2023" name="Sci. Data">
        <title>Genome assembly of the Korean intertidal mud-creeper Batillaria attramentaria.</title>
        <authorList>
            <person name="Patra A.K."/>
            <person name="Ho P.T."/>
            <person name="Jun S."/>
            <person name="Lee S.J."/>
            <person name="Kim Y."/>
            <person name="Won Y.J."/>
        </authorList>
    </citation>
    <scope>NUCLEOTIDE SEQUENCE [LARGE SCALE GENOMIC DNA]</scope>
    <source>
        <strain evidence="1">Wonlab-2016</strain>
    </source>
</reference>
<accession>A0ABD0M6R7</accession>
<proteinExistence type="predicted"/>
<evidence type="ECO:0000313" key="2">
    <source>
        <dbReference type="Proteomes" id="UP001519460"/>
    </source>
</evidence>
<gene>
    <name evidence="1" type="ORF">BaRGS_00001061</name>
</gene>
<organism evidence="1 2">
    <name type="scientific">Batillaria attramentaria</name>
    <dbReference type="NCBI Taxonomy" id="370345"/>
    <lineage>
        <taxon>Eukaryota</taxon>
        <taxon>Metazoa</taxon>
        <taxon>Spiralia</taxon>
        <taxon>Lophotrochozoa</taxon>
        <taxon>Mollusca</taxon>
        <taxon>Gastropoda</taxon>
        <taxon>Caenogastropoda</taxon>
        <taxon>Sorbeoconcha</taxon>
        <taxon>Cerithioidea</taxon>
        <taxon>Batillariidae</taxon>
        <taxon>Batillaria</taxon>
    </lineage>
</organism>
<comment type="caution">
    <text evidence="1">The sequence shown here is derived from an EMBL/GenBank/DDBJ whole genome shotgun (WGS) entry which is preliminary data.</text>
</comment>
<name>A0ABD0M6R7_9CAEN</name>
<dbReference type="AlphaFoldDB" id="A0ABD0M6R7"/>
<evidence type="ECO:0000313" key="1">
    <source>
        <dbReference type="EMBL" id="KAK7507126.1"/>
    </source>
</evidence>
<protein>
    <submittedName>
        <fullName evidence="1">Uncharacterized protein</fullName>
    </submittedName>
</protein>
<keyword evidence="2" id="KW-1185">Reference proteome</keyword>